<dbReference type="Proteomes" id="UP000046155">
    <property type="component" value="Unassembled WGS sequence"/>
</dbReference>
<evidence type="ECO:0000256" key="7">
    <source>
        <dbReference type="ARBA" id="ARBA00022984"/>
    </source>
</evidence>
<comment type="caution">
    <text evidence="12">Lacks conserved residue(s) required for the propagation of feature annotation.</text>
</comment>
<feature type="active site" description="Proton donor" evidence="12">
    <location>
        <position position="119"/>
    </location>
</feature>
<dbReference type="AlphaFoldDB" id="A0A0B7MNR5"/>
<proteinExistence type="inferred from homology"/>
<feature type="domain" description="Enolpyruvate transferase" evidence="13">
    <location>
        <begin position="9"/>
        <end position="408"/>
    </location>
</feature>
<evidence type="ECO:0000256" key="3">
    <source>
        <dbReference type="ARBA" id="ARBA00022490"/>
    </source>
</evidence>
<dbReference type="HAMAP" id="MF_00111">
    <property type="entry name" value="MurA"/>
    <property type="match status" value="1"/>
</dbReference>
<dbReference type="InterPro" id="IPR001986">
    <property type="entry name" value="Enolpyruvate_Tfrase_dom"/>
</dbReference>
<dbReference type="SUPFAM" id="SSF55205">
    <property type="entry name" value="EPT/RTPC-like"/>
    <property type="match status" value="1"/>
</dbReference>
<sequence length="421" mass="45416">MSWVERLLVTGGTRLRGSIAISGAKNAILPLLAGSLLSERPVVLEGVPSLIDVKTMKDALESLGVKVNWTGDTMQIDPSSLRSLEVPPTLARRMRASNLVMGPLLGRCGRFKVSYPGGCTIGSRPMDLHLKGLRACGAVIDDDHGCITAEAAGLQGADIHLDFPSVGATENIMMAATLARGTTIIRNAAREPEIVELQNFLNKLGARIRGAGMDTIRIDGVKKLNQEIAHRVIPDRIETGTFMVAAAITRGEVLINNVIPEHVEAVTAKLREAGVSIKEEDDRIIVTAPSNWKAVDIRTMPFPGFPTDMQPQMMVFLALAQGTSIITENIFENRFRHVGELRRMGSQIRLEGRSAVITGIKDLTGTVVEATDLRAGAALVLGGLAAENTTIIEGVQHLDRGYENLESRLKMLGAQVSREII</sequence>
<evidence type="ECO:0000256" key="11">
    <source>
        <dbReference type="ARBA" id="ARBA00047527"/>
    </source>
</evidence>
<evidence type="ECO:0000256" key="10">
    <source>
        <dbReference type="ARBA" id="ARBA00038367"/>
    </source>
</evidence>
<dbReference type="PANTHER" id="PTHR43783">
    <property type="entry name" value="UDP-N-ACETYLGLUCOSAMINE 1-CARBOXYVINYLTRANSFERASE"/>
    <property type="match status" value="1"/>
</dbReference>
<dbReference type="Gene3D" id="3.65.10.10">
    <property type="entry name" value="Enolpyruvate transferase domain"/>
    <property type="match status" value="2"/>
</dbReference>
<keyword evidence="6 12" id="KW-0133">Cell shape</keyword>
<feature type="binding site" evidence="12">
    <location>
        <begin position="124"/>
        <end position="128"/>
    </location>
    <ligand>
        <name>UDP-N-acetyl-alpha-D-glucosamine</name>
        <dbReference type="ChEBI" id="CHEBI:57705"/>
    </ligand>
</feature>
<feature type="binding site" evidence="12">
    <location>
        <position position="308"/>
    </location>
    <ligand>
        <name>UDP-N-acetyl-alpha-D-glucosamine</name>
        <dbReference type="ChEBI" id="CHEBI:57705"/>
    </ligand>
</feature>
<keyword evidence="8 12" id="KW-0131">Cell cycle</keyword>
<dbReference type="GO" id="GO:0008360">
    <property type="term" value="P:regulation of cell shape"/>
    <property type="evidence" value="ECO:0007669"/>
    <property type="project" value="UniProtKB-KW"/>
</dbReference>
<dbReference type="InterPro" id="IPR050068">
    <property type="entry name" value="MurA_subfamily"/>
</dbReference>
<dbReference type="Pfam" id="PF00275">
    <property type="entry name" value="EPSP_synthase"/>
    <property type="match status" value="1"/>
</dbReference>
<evidence type="ECO:0000256" key="5">
    <source>
        <dbReference type="ARBA" id="ARBA00022679"/>
    </source>
</evidence>
<keyword evidence="4 12" id="KW-0132">Cell division</keyword>
<evidence type="ECO:0000256" key="8">
    <source>
        <dbReference type="ARBA" id="ARBA00023306"/>
    </source>
</evidence>
<dbReference type="GO" id="GO:0005737">
    <property type="term" value="C:cytoplasm"/>
    <property type="evidence" value="ECO:0007669"/>
    <property type="project" value="UniProtKB-SubCell"/>
</dbReference>
<dbReference type="NCBIfam" id="TIGR01072">
    <property type="entry name" value="murA"/>
    <property type="match status" value="1"/>
</dbReference>
<comment type="pathway">
    <text evidence="2 12">Cell wall biogenesis; peptidoglycan biosynthesis.</text>
</comment>
<evidence type="ECO:0000256" key="9">
    <source>
        <dbReference type="ARBA" id="ARBA00023316"/>
    </source>
</evidence>
<dbReference type="EMBL" id="CDRZ01000243">
    <property type="protein sequence ID" value="CEO89357.1"/>
    <property type="molecule type" value="Genomic_DNA"/>
</dbReference>
<comment type="catalytic activity">
    <reaction evidence="11 12">
        <text>phosphoenolpyruvate + UDP-N-acetyl-alpha-D-glucosamine = UDP-N-acetyl-3-O-(1-carboxyvinyl)-alpha-D-glucosamine + phosphate</text>
        <dbReference type="Rhea" id="RHEA:18681"/>
        <dbReference type="ChEBI" id="CHEBI:43474"/>
        <dbReference type="ChEBI" id="CHEBI:57705"/>
        <dbReference type="ChEBI" id="CHEBI:58702"/>
        <dbReference type="ChEBI" id="CHEBI:68483"/>
        <dbReference type="EC" id="2.5.1.7"/>
    </reaction>
</comment>
<feature type="binding site" evidence="12">
    <location>
        <position position="330"/>
    </location>
    <ligand>
        <name>UDP-N-acetyl-alpha-D-glucosamine</name>
        <dbReference type="ChEBI" id="CHEBI:57705"/>
    </ligand>
</feature>
<feature type="modified residue" description="2-(S-cysteinyl)pyruvic acid O-phosphothioketal" evidence="12">
    <location>
        <position position="119"/>
    </location>
</feature>
<dbReference type="InterPro" id="IPR036968">
    <property type="entry name" value="Enolpyruvate_Tfrase_sf"/>
</dbReference>
<keyword evidence="7 12" id="KW-0573">Peptidoglycan synthesis</keyword>
<feature type="binding site" evidence="12">
    <location>
        <position position="95"/>
    </location>
    <ligand>
        <name>UDP-N-acetyl-alpha-D-glucosamine</name>
        <dbReference type="ChEBI" id="CHEBI:57705"/>
    </ligand>
</feature>
<dbReference type="InterPro" id="IPR005750">
    <property type="entry name" value="UDP_GlcNAc_COvinyl_MurA"/>
</dbReference>
<dbReference type="GO" id="GO:0051301">
    <property type="term" value="P:cell division"/>
    <property type="evidence" value="ECO:0007669"/>
    <property type="project" value="UniProtKB-KW"/>
</dbReference>
<evidence type="ECO:0000256" key="2">
    <source>
        <dbReference type="ARBA" id="ARBA00004752"/>
    </source>
</evidence>
<evidence type="ECO:0000313" key="14">
    <source>
        <dbReference type="EMBL" id="CEO89357.1"/>
    </source>
</evidence>
<accession>A0A0B7MNR5</accession>
<dbReference type="PANTHER" id="PTHR43783:SF1">
    <property type="entry name" value="UDP-N-ACETYLGLUCOSAMINE 1-CARBOXYVINYLTRANSFERASE"/>
    <property type="match status" value="1"/>
</dbReference>
<keyword evidence="15" id="KW-1185">Reference proteome</keyword>
<dbReference type="UniPathway" id="UPA00219"/>
<keyword evidence="12" id="KW-0670">Pyruvate</keyword>
<dbReference type="GO" id="GO:0019277">
    <property type="term" value="P:UDP-N-acetylgalactosamine biosynthetic process"/>
    <property type="evidence" value="ECO:0007669"/>
    <property type="project" value="InterPro"/>
</dbReference>
<keyword evidence="3 12" id="KW-0963">Cytoplasm</keyword>
<evidence type="ECO:0000256" key="1">
    <source>
        <dbReference type="ARBA" id="ARBA00004496"/>
    </source>
</evidence>
<keyword evidence="9 12" id="KW-0961">Cell wall biogenesis/degradation</keyword>
<keyword evidence="5 12" id="KW-0808">Transferase</keyword>
<evidence type="ECO:0000313" key="15">
    <source>
        <dbReference type="Proteomes" id="UP000046155"/>
    </source>
</evidence>
<evidence type="ECO:0000259" key="13">
    <source>
        <dbReference type="Pfam" id="PF00275"/>
    </source>
</evidence>
<dbReference type="GO" id="GO:0008760">
    <property type="term" value="F:UDP-N-acetylglucosamine 1-carboxyvinyltransferase activity"/>
    <property type="evidence" value="ECO:0007669"/>
    <property type="project" value="UniProtKB-UniRule"/>
</dbReference>
<evidence type="ECO:0000256" key="6">
    <source>
        <dbReference type="ARBA" id="ARBA00022960"/>
    </source>
</evidence>
<comment type="function">
    <text evidence="12">Cell wall formation. Adds enolpyruvyl to UDP-N-acetylglucosamine.</text>
</comment>
<comment type="similarity">
    <text evidence="10 12">Belongs to the EPSP synthase family. MurA subfamily.</text>
</comment>
<dbReference type="CDD" id="cd01555">
    <property type="entry name" value="UdpNAET"/>
    <property type="match status" value="1"/>
</dbReference>
<organism evidence="14 15">
    <name type="scientific">Syntrophaceticus schinkii</name>
    <dbReference type="NCBI Taxonomy" id="499207"/>
    <lineage>
        <taxon>Bacteria</taxon>
        <taxon>Bacillati</taxon>
        <taxon>Bacillota</taxon>
        <taxon>Clostridia</taxon>
        <taxon>Thermoanaerobacterales</taxon>
        <taxon>Thermoanaerobacterales Family III. Incertae Sedis</taxon>
        <taxon>Syntrophaceticus</taxon>
    </lineage>
</organism>
<dbReference type="GO" id="GO:0009252">
    <property type="term" value="P:peptidoglycan biosynthetic process"/>
    <property type="evidence" value="ECO:0007669"/>
    <property type="project" value="UniProtKB-UniRule"/>
</dbReference>
<dbReference type="FunFam" id="3.65.10.10:FF:000001">
    <property type="entry name" value="UDP-N-acetylglucosamine 1-carboxyvinyltransferase"/>
    <property type="match status" value="1"/>
</dbReference>
<dbReference type="GO" id="GO:0071555">
    <property type="term" value="P:cell wall organization"/>
    <property type="evidence" value="ECO:0007669"/>
    <property type="project" value="UniProtKB-KW"/>
</dbReference>
<feature type="binding site" evidence="12">
    <location>
        <begin position="25"/>
        <end position="26"/>
    </location>
    <ligand>
        <name>phosphoenolpyruvate</name>
        <dbReference type="ChEBI" id="CHEBI:58702"/>
    </ligand>
</feature>
<gene>
    <name evidence="12 14" type="primary">murA</name>
    <name evidence="14" type="ORF">SSCH_460007</name>
</gene>
<reference evidence="15" key="1">
    <citation type="submission" date="2015-01" db="EMBL/GenBank/DDBJ databases">
        <authorList>
            <person name="Manzoor Shahid"/>
            <person name="Zubair Saima"/>
        </authorList>
    </citation>
    <scope>NUCLEOTIDE SEQUENCE [LARGE SCALE GENOMIC DNA]</scope>
    <source>
        <strain evidence="15">Sp3</strain>
    </source>
</reference>
<evidence type="ECO:0000256" key="12">
    <source>
        <dbReference type="HAMAP-Rule" id="MF_00111"/>
    </source>
</evidence>
<protein>
    <recommendedName>
        <fullName evidence="12">UDP-N-acetylglucosamine 1-carboxyvinyltransferase</fullName>
        <ecNumber evidence="12">2.5.1.7</ecNumber>
    </recommendedName>
    <alternativeName>
        <fullName evidence="12">Enoylpyruvate transferase</fullName>
    </alternativeName>
    <alternativeName>
        <fullName evidence="12">UDP-N-acetylglucosamine enolpyruvyl transferase</fullName>
        <shortName evidence="12">EPT</shortName>
    </alternativeName>
</protein>
<dbReference type="NCBIfam" id="NF006873">
    <property type="entry name" value="PRK09369.1"/>
    <property type="match status" value="1"/>
</dbReference>
<name>A0A0B7MNR5_9FIRM</name>
<dbReference type="EC" id="2.5.1.7" evidence="12"/>
<comment type="subcellular location">
    <subcellularLocation>
        <location evidence="1 12">Cytoplasm</location>
    </subcellularLocation>
</comment>
<dbReference type="InterPro" id="IPR013792">
    <property type="entry name" value="RNA3'P_cycl/enolpyr_Trfase_a/b"/>
</dbReference>
<evidence type="ECO:0000256" key="4">
    <source>
        <dbReference type="ARBA" id="ARBA00022618"/>
    </source>
</evidence>